<dbReference type="PROSITE" id="PS50234">
    <property type="entry name" value="VWFA"/>
    <property type="match status" value="1"/>
</dbReference>
<name>A0ABW0ENS3_9PSEU</name>
<proteinExistence type="predicted"/>
<dbReference type="InterPro" id="IPR002035">
    <property type="entry name" value="VWF_A"/>
</dbReference>
<evidence type="ECO:0000313" key="4">
    <source>
        <dbReference type="Proteomes" id="UP001596157"/>
    </source>
</evidence>
<feature type="transmembrane region" description="Helical" evidence="1">
    <location>
        <begin position="80"/>
        <end position="107"/>
    </location>
</feature>
<organism evidence="3 4">
    <name type="scientific">Actinokineospora guangxiensis</name>
    <dbReference type="NCBI Taxonomy" id="1490288"/>
    <lineage>
        <taxon>Bacteria</taxon>
        <taxon>Bacillati</taxon>
        <taxon>Actinomycetota</taxon>
        <taxon>Actinomycetes</taxon>
        <taxon>Pseudonocardiales</taxon>
        <taxon>Pseudonocardiaceae</taxon>
        <taxon>Actinokineospora</taxon>
    </lineage>
</organism>
<keyword evidence="1" id="KW-0472">Membrane</keyword>
<keyword evidence="4" id="KW-1185">Reference proteome</keyword>
<dbReference type="CDD" id="cd00198">
    <property type="entry name" value="vWFA"/>
    <property type="match status" value="1"/>
</dbReference>
<evidence type="ECO:0000313" key="3">
    <source>
        <dbReference type="EMBL" id="MFC5289067.1"/>
    </source>
</evidence>
<protein>
    <submittedName>
        <fullName evidence="3">VWA domain-containing protein</fullName>
    </submittedName>
</protein>
<keyword evidence="1" id="KW-0812">Transmembrane</keyword>
<dbReference type="Pfam" id="PF13531">
    <property type="entry name" value="SBP_bac_11"/>
    <property type="match status" value="1"/>
</dbReference>
<dbReference type="EMBL" id="JBHSKF010000009">
    <property type="protein sequence ID" value="MFC5289067.1"/>
    <property type="molecule type" value="Genomic_DNA"/>
</dbReference>
<evidence type="ECO:0000256" key="1">
    <source>
        <dbReference type="SAM" id="Phobius"/>
    </source>
</evidence>
<sequence length="636" mass="66403">MSPKMTGGAARRDHPAWVAPMVLGEVLMALHADALDTPAGLAWFVLGAVLVVVGGMRVFPGVITKVLAWMNAHRGRLTAATAAAVVAALAVWIAAPPAVAYGLVLWFGCEHPTELRVLTAPDDVDTYQDVADAFVRDTAGAGGCPTVHVHVYGVEPATALDAIGVGWQDEQLERHGGRPDVLITGSRVEVDALSADLDGAPGSYPVVGDTRTVAWSPLVLGVPIALADQLHEDRRIMATWHDLLREVRALGIGVARPYPTGSGVGLLAADALLSTAPSGGLVSMDQARGILSWTSTSTKAAGLPLDSAVAMLAAHRASPEAATAVIVPEQALARSNLLASTADGVRRPCIGASAAPNCLLAFYPNDTYRVWHSATPLRWSPGSRAHGAALAFTGWLGGEAGQAALWETGLRTNGQTGSDLLNQRNGMFAGPRTATMRDEPDTKRRAAVVARQLPGRVLIALDASASMRDMATPRSTRMDVATEGVRGAIDRLGENDTVGLWTFSGRGVAEVVPFSPRDGARRLVGERLREVPTGGGTPLYRAVREGVDAVDVSDGARVGALVVLTDGEDTFGDKAADMLAATRDRGVRVFVLAIGETTCGDRVIADLTEQTHGGCATASPASVDNAITALFQQLWG</sequence>
<gene>
    <name evidence="3" type="ORF">ACFPM7_18615</name>
</gene>
<dbReference type="InterPro" id="IPR036465">
    <property type="entry name" value="vWFA_dom_sf"/>
</dbReference>
<dbReference type="Gene3D" id="3.40.50.410">
    <property type="entry name" value="von Willebrand factor, type A domain"/>
    <property type="match status" value="1"/>
</dbReference>
<evidence type="ECO:0000259" key="2">
    <source>
        <dbReference type="PROSITE" id="PS50234"/>
    </source>
</evidence>
<dbReference type="RefSeq" id="WP_378248912.1">
    <property type="nucleotide sequence ID" value="NZ_JBHSKF010000009.1"/>
</dbReference>
<accession>A0ABW0ENS3</accession>
<dbReference type="Proteomes" id="UP001596157">
    <property type="component" value="Unassembled WGS sequence"/>
</dbReference>
<reference evidence="4" key="1">
    <citation type="journal article" date="2019" name="Int. J. Syst. Evol. Microbiol.">
        <title>The Global Catalogue of Microorganisms (GCM) 10K type strain sequencing project: providing services to taxonomists for standard genome sequencing and annotation.</title>
        <authorList>
            <consortium name="The Broad Institute Genomics Platform"/>
            <consortium name="The Broad Institute Genome Sequencing Center for Infectious Disease"/>
            <person name="Wu L."/>
            <person name="Ma J."/>
        </authorList>
    </citation>
    <scope>NUCLEOTIDE SEQUENCE [LARGE SCALE GENOMIC DNA]</scope>
    <source>
        <strain evidence="4">CCUG 59778</strain>
    </source>
</reference>
<dbReference type="Pfam" id="PF13519">
    <property type="entry name" value="VWA_2"/>
    <property type="match status" value="1"/>
</dbReference>
<feature type="transmembrane region" description="Helical" evidence="1">
    <location>
        <begin position="40"/>
        <end position="59"/>
    </location>
</feature>
<feature type="domain" description="VWFA" evidence="2">
    <location>
        <begin position="456"/>
        <end position="634"/>
    </location>
</feature>
<keyword evidence="1" id="KW-1133">Transmembrane helix</keyword>
<dbReference type="SMART" id="SM00327">
    <property type="entry name" value="VWA"/>
    <property type="match status" value="1"/>
</dbReference>
<dbReference type="SUPFAM" id="SSF53850">
    <property type="entry name" value="Periplasmic binding protein-like II"/>
    <property type="match status" value="1"/>
</dbReference>
<dbReference type="SUPFAM" id="SSF53300">
    <property type="entry name" value="vWA-like"/>
    <property type="match status" value="1"/>
</dbReference>
<comment type="caution">
    <text evidence="3">The sequence shown here is derived from an EMBL/GenBank/DDBJ whole genome shotgun (WGS) entry which is preliminary data.</text>
</comment>